<accession>A0A9P4UEU4</accession>
<name>A0A9P4UEU4_9PLEO</name>
<protein>
    <submittedName>
        <fullName evidence="1">Uncharacterized protein</fullName>
    </submittedName>
</protein>
<evidence type="ECO:0000313" key="1">
    <source>
        <dbReference type="EMBL" id="KAF2447831.1"/>
    </source>
</evidence>
<dbReference type="AlphaFoldDB" id="A0A9P4UEU4"/>
<evidence type="ECO:0000313" key="2">
    <source>
        <dbReference type="Proteomes" id="UP000799764"/>
    </source>
</evidence>
<reference evidence="1" key="1">
    <citation type="journal article" date="2020" name="Stud. Mycol.">
        <title>101 Dothideomycetes genomes: a test case for predicting lifestyles and emergence of pathogens.</title>
        <authorList>
            <person name="Haridas S."/>
            <person name="Albert R."/>
            <person name="Binder M."/>
            <person name="Bloem J."/>
            <person name="Labutti K."/>
            <person name="Salamov A."/>
            <person name="Andreopoulos B."/>
            <person name="Baker S."/>
            <person name="Barry K."/>
            <person name="Bills G."/>
            <person name="Bluhm B."/>
            <person name="Cannon C."/>
            <person name="Castanera R."/>
            <person name="Culley D."/>
            <person name="Daum C."/>
            <person name="Ezra D."/>
            <person name="Gonzalez J."/>
            <person name="Henrissat B."/>
            <person name="Kuo A."/>
            <person name="Liang C."/>
            <person name="Lipzen A."/>
            <person name="Lutzoni F."/>
            <person name="Magnuson J."/>
            <person name="Mondo S."/>
            <person name="Nolan M."/>
            <person name="Ohm R."/>
            <person name="Pangilinan J."/>
            <person name="Park H.-J."/>
            <person name="Ramirez L."/>
            <person name="Alfaro M."/>
            <person name="Sun H."/>
            <person name="Tritt A."/>
            <person name="Yoshinaga Y."/>
            <person name="Zwiers L.-H."/>
            <person name="Turgeon B."/>
            <person name="Goodwin S."/>
            <person name="Spatafora J."/>
            <person name="Crous P."/>
            <person name="Grigoriev I."/>
        </authorList>
    </citation>
    <scope>NUCLEOTIDE SEQUENCE</scope>
    <source>
        <strain evidence="1">CBS 690.94</strain>
    </source>
</reference>
<keyword evidence="2" id="KW-1185">Reference proteome</keyword>
<gene>
    <name evidence="1" type="ORF">P171DRAFT_429433</name>
</gene>
<proteinExistence type="predicted"/>
<comment type="caution">
    <text evidence="1">The sequence shown here is derived from an EMBL/GenBank/DDBJ whole genome shotgun (WGS) entry which is preliminary data.</text>
</comment>
<organism evidence="1 2">
    <name type="scientific">Karstenula rhodostoma CBS 690.94</name>
    <dbReference type="NCBI Taxonomy" id="1392251"/>
    <lineage>
        <taxon>Eukaryota</taxon>
        <taxon>Fungi</taxon>
        <taxon>Dikarya</taxon>
        <taxon>Ascomycota</taxon>
        <taxon>Pezizomycotina</taxon>
        <taxon>Dothideomycetes</taxon>
        <taxon>Pleosporomycetidae</taxon>
        <taxon>Pleosporales</taxon>
        <taxon>Massarineae</taxon>
        <taxon>Didymosphaeriaceae</taxon>
        <taxon>Karstenula</taxon>
    </lineage>
</organism>
<dbReference type="EMBL" id="MU001496">
    <property type="protein sequence ID" value="KAF2447831.1"/>
    <property type="molecule type" value="Genomic_DNA"/>
</dbReference>
<dbReference type="Proteomes" id="UP000799764">
    <property type="component" value="Unassembled WGS sequence"/>
</dbReference>
<sequence length="179" mass="20452">MWSVAREDFLCRERPQLGEERKSVVPRAAHRTMLRIEHSDARLISFLSEAEEAVGMIKTYWEEAASTSMGMSIVFIAWRNRFLASLAGCKFRRARSSLSLSGSSLNEVTYTKYAKTVVQYAHEENKSSASIYNRFLEGTEVTAVTEALHRCCRDKVRTHLEPSHNLAKLFPVHIKWAVN</sequence>